<keyword evidence="3" id="KW-0411">Iron-sulfur</keyword>
<reference evidence="5" key="1">
    <citation type="journal article" date="2014" name="Front. Microbiol.">
        <title>High frequency of phylogenetically diverse reductive dehalogenase-homologous genes in deep subseafloor sedimentary metagenomes.</title>
        <authorList>
            <person name="Kawai M."/>
            <person name="Futagami T."/>
            <person name="Toyoda A."/>
            <person name="Takaki Y."/>
            <person name="Nishi S."/>
            <person name="Hori S."/>
            <person name="Arai W."/>
            <person name="Tsubouchi T."/>
            <person name="Morono Y."/>
            <person name="Uchiyama I."/>
            <person name="Ito T."/>
            <person name="Fujiyama A."/>
            <person name="Inagaki F."/>
            <person name="Takami H."/>
        </authorList>
    </citation>
    <scope>NUCLEOTIDE SEQUENCE</scope>
    <source>
        <strain evidence="5">Expedition CK06-06</strain>
    </source>
</reference>
<gene>
    <name evidence="5" type="ORF">S03H2_14648</name>
</gene>
<dbReference type="Gene3D" id="3.40.228.10">
    <property type="entry name" value="Dimethylsulfoxide Reductase, domain 2"/>
    <property type="match status" value="1"/>
</dbReference>
<protein>
    <recommendedName>
        <fullName evidence="4">4Fe-4S Mo/W bis-MGD-type domain-containing protein</fullName>
    </recommendedName>
</protein>
<name>X1GU82_9ZZZZ</name>
<keyword evidence="2" id="KW-0408">Iron</keyword>
<proteinExistence type="predicted"/>
<dbReference type="GO" id="GO:0051536">
    <property type="term" value="F:iron-sulfur cluster binding"/>
    <property type="evidence" value="ECO:0007669"/>
    <property type="project" value="UniProtKB-KW"/>
</dbReference>
<dbReference type="PANTHER" id="PTHR43742">
    <property type="entry name" value="TRIMETHYLAMINE-N-OXIDE REDUCTASE"/>
    <property type="match status" value="1"/>
</dbReference>
<dbReference type="SUPFAM" id="SSF53706">
    <property type="entry name" value="Formate dehydrogenase/DMSO reductase, domains 1-3"/>
    <property type="match status" value="1"/>
</dbReference>
<evidence type="ECO:0000256" key="2">
    <source>
        <dbReference type="ARBA" id="ARBA00023004"/>
    </source>
</evidence>
<dbReference type="PROSITE" id="PS51669">
    <property type="entry name" value="4FE4S_MOW_BIS_MGD"/>
    <property type="match status" value="1"/>
</dbReference>
<keyword evidence="1" id="KW-0479">Metal-binding</keyword>
<sequence length="364" mass="40523">MAPEKIVKTTCQVCDQSCGILCHVKDGKIVKIEGDPEHPVSGGMVCPKGIAQTQVVYHPDRLKYPLKRVGERGEGKWQRIPWDEALDTIAKKLTETQEKYGTESVAVVVGGFPRRNFTATRILADSLGTPNWGWTDAMYCWGPHYVAESVTWGGHRRITEAFVVDVENNSSCIMVWAGNPVQTHTLLARRIMKARARGAKLIVIDPRLTATASKADLWLRPRPGTDGALALGMLNVIINEGLYDADFVDKWCAGFEELKQRVQEYPLEKVAEITWVPAEDIKMAARMYATTKPSALYVRVSPGMIANSTQCIRAINLLIAITGNIDVKGGNVFQCFPSGYLRRGFFFAKDRRLPEEIEEKRLGA</sequence>
<feature type="domain" description="4Fe-4S Mo/W bis-MGD-type" evidence="4">
    <location>
        <begin position="4"/>
        <end position="60"/>
    </location>
</feature>
<comment type="caution">
    <text evidence="5">The sequence shown here is derived from an EMBL/GenBank/DDBJ whole genome shotgun (WGS) entry which is preliminary data.</text>
</comment>
<dbReference type="GO" id="GO:0046872">
    <property type="term" value="F:metal ion binding"/>
    <property type="evidence" value="ECO:0007669"/>
    <property type="project" value="UniProtKB-KW"/>
</dbReference>
<dbReference type="Pfam" id="PF00384">
    <property type="entry name" value="Molybdopterin"/>
    <property type="match status" value="1"/>
</dbReference>
<dbReference type="AlphaFoldDB" id="X1GU82"/>
<evidence type="ECO:0000313" key="5">
    <source>
        <dbReference type="EMBL" id="GAH45169.1"/>
    </source>
</evidence>
<dbReference type="Gene3D" id="2.20.25.90">
    <property type="entry name" value="ADC-like domains"/>
    <property type="match status" value="1"/>
</dbReference>
<feature type="non-terminal residue" evidence="5">
    <location>
        <position position="364"/>
    </location>
</feature>
<dbReference type="SMART" id="SM00926">
    <property type="entry name" value="Molybdop_Fe4S4"/>
    <property type="match status" value="1"/>
</dbReference>
<dbReference type="InterPro" id="IPR006656">
    <property type="entry name" value="Mopterin_OxRdtase"/>
</dbReference>
<dbReference type="Gene3D" id="3.40.50.740">
    <property type="match status" value="1"/>
</dbReference>
<evidence type="ECO:0000256" key="3">
    <source>
        <dbReference type="ARBA" id="ARBA00023014"/>
    </source>
</evidence>
<evidence type="ECO:0000259" key="4">
    <source>
        <dbReference type="PROSITE" id="PS51669"/>
    </source>
</evidence>
<organism evidence="5">
    <name type="scientific">marine sediment metagenome</name>
    <dbReference type="NCBI Taxonomy" id="412755"/>
    <lineage>
        <taxon>unclassified sequences</taxon>
        <taxon>metagenomes</taxon>
        <taxon>ecological metagenomes</taxon>
    </lineage>
</organism>
<dbReference type="EMBL" id="BARU01007439">
    <property type="protein sequence ID" value="GAH45169.1"/>
    <property type="molecule type" value="Genomic_DNA"/>
</dbReference>
<dbReference type="InterPro" id="IPR050612">
    <property type="entry name" value="Prok_Mopterin_Oxidored"/>
</dbReference>
<dbReference type="InterPro" id="IPR006963">
    <property type="entry name" value="Mopterin_OxRdtase_4Fe-4S_dom"/>
</dbReference>
<dbReference type="PANTHER" id="PTHR43742:SF6">
    <property type="entry name" value="OXIDOREDUCTASE YYAE-RELATED"/>
    <property type="match status" value="1"/>
</dbReference>
<evidence type="ECO:0000256" key="1">
    <source>
        <dbReference type="ARBA" id="ARBA00022723"/>
    </source>
</evidence>
<dbReference type="Pfam" id="PF04879">
    <property type="entry name" value="Molybdop_Fe4S4"/>
    <property type="match status" value="1"/>
</dbReference>
<accession>X1GU82</accession>
<dbReference type="GO" id="GO:0016491">
    <property type="term" value="F:oxidoreductase activity"/>
    <property type="evidence" value="ECO:0007669"/>
    <property type="project" value="InterPro"/>
</dbReference>